<dbReference type="PANTHER" id="PTHR17490:SF16">
    <property type="entry name" value="THREONYLCARBAMOYL-AMP SYNTHASE"/>
    <property type="match status" value="1"/>
</dbReference>
<dbReference type="InterPro" id="IPR006070">
    <property type="entry name" value="Sua5-like_dom"/>
</dbReference>
<dbReference type="GO" id="GO:0061710">
    <property type="term" value="F:L-threonylcarbamoyladenylate synthase"/>
    <property type="evidence" value="ECO:0007669"/>
    <property type="project" value="UniProtKB-EC"/>
</dbReference>
<evidence type="ECO:0000313" key="14">
    <source>
        <dbReference type="Proteomes" id="UP000612899"/>
    </source>
</evidence>
<protein>
    <recommendedName>
        <fullName evidence="10">L-threonylcarbamoyladenylate synthase</fullName>
        <ecNumber evidence="3">2.7.7.87</ecNumber>
    </recommendedName>
    <alternativeName>
        <fullName evidence="10">L-threonylcarbamoyladenylate synthase</fullName>
    </alternativeName>
</protein>
<evidence type="ECO:0000256" key="11">
    <source>
        <dbReference type="ARBA" id="ARBA00048366"/>
    </source>
</evidence>
<comment type="catalytic activity">
    <reaction evidence="11">
        <text>L-threonine + hydrogencarbonate + ATP = L-threonylcarbamoyladenylate + diphosphate + H2O</text>
        <dbReference type="Rhea" id="RHEA:36407"/>
        <dbReference type="ChEBI" id="CHEBI:15377"/>
        <dbReference type="ChEBI" id="CHEBI:17544"/>
        <dbReference type="ChEBI" id="CHEBI:30616"/>
        <dbReference type="ChEBI" id="CHEBI:33019"/>
        <dbReference type="ChEBI" id="CHEBI:57926"/>
        <dbReference type="ChEBI" id="CHEBI:73682"/>
        <dbReference type="EC" id="2.7.7.87"/>
    </reaction>
</comment>
<dbReference type="GO" id="GO:0005737">
    <property type="term" value="C:cytoplasm"/>
    <property type="evidence" value="ECO:0007669"/>
    <property type="project" value="UniProtKB-SubCell"/>
</dbReference>
<comment type="similarity">
    <text evidence="2">Belongs to the SUA5 family.</text>
</comment>
<evidence type="ECO:0000256" key="1">
    <source>
        <dbReference type="ARBA" id="ARBA00004496"/>
    </source>
</evidence>
<dbReference type="GO" id="GO:0006450">
    <property type="term" value="P:regulation of translational fidelity"/>
    <property type="evidence" value="ECO:0007669"/>
    <property type="project" value="TreeGrafter"/>
</dbReference>
<proteinExistence type="inferred from homology"/>
<evidence type="ECO:0000256" key="5">
    <source>
        <dbReference type="ARBA" id="ARBA00022679"/>
    </source>
</evidence>
<evidence type="ECO:0000259" key="12">
    <source>
        <dbReference type="PROSITE" id="PS51163"/>
    </source>
</evidence>
<dbReference type="GO" id="GO:0000049">
    <property type="term" value="F:tRNA binding"/>
    <property type="evidence" value="ECO:0007669"/>
    <property type="project" value="TreeGrafter"/>
</dbReference>
<evidence type="ECO:0000256" key="6">
    <source>
        <dbReference type="ARBA" id="ARBA00022694"/>
    </source>
</evidence>
<dbReference type="Gene3D" id="3.90.870.10">
    <property type="entry name" value="DHBP synthase"/>
    <property type="match status" value="1"/>
</dbReference>
<evidence type="ECO:0000256" key="9">
    <source>
        <dbReference type="ARBA" id="ARBA00022840"/>
    </source>
</evidence>
<dbReference type="InterPro" id="IPR050156">
    <property type="entry name" value="TC-AMP_synthase_SUA5"/>
</dbReference>
<dbReference type="GO" id="GO:0003725">
    <property type="term" value="F:double-stranded RNA binding"/>
    <property type="evidence" value="ECO:0007669"/>
    <property type="project" value="InterPro"/>
</dbReference>
<dbReference type="GO" id="GO:0008033">
    <property type="term" value="P:tRNA processing"/>
    <property type="evidence" value="ECO:0007669"/>
    <property type="project" value="UniProtKB-KW"/>
</dbReference>
<sequence>MTHWLAVRLFDCRNIEERDRGIKAAIDAVGSGDLVVLPTDTVYGIGADAFKAWSVTNLLNAKGRDRQMPPPVLVGSRHTLDGLVTRMPPAARDLVAAFWPGALTIVVEQAPSLQWDLGDTGGTVAVRMPLHPVALEVLRATGPMAVSSANLTGQPPAITAEQARDQLSYKVSVYLEAGECPSPVPSTIVDVTADRPRLLRAGAITVEQLREVVGEVDGADS</sequence>
<evidence type="ECO:0000256" key="4">
    <source>
        <dbReference type="ARBA" id="ARBA00022490"/>
    </source>
</evidence>
<keyword evidence="7" id="KW-0548">Nucleotidyltransferase</keyword>
<evidence type="ECO:0000256" key="2">
    <source>
        <dbReference type="ARBA" id="ARBA00007663"/>
    </source>
</evidence>
<dbReference type="RefSeq" id="WP_203915125.1">
    <property type="nucleotide sequence ID" value="NZ_BONY01000132.1"/>
</dbReference>
<comment type="caution">
    <text evidence="13">The sequence shown here is derived from an EMBL/GenBank/DDBJ whole genome shotgun (WGS) entry which is preliminary data.</text>
</comment>
<dbReference type="PROSITE" id="PS51163">
    <property type="entry name" value="YRDC"/>
    <property type="match status" value="1"/>
</dbReference>
<accession>A0A8J3QKJ0</accession>
<comment type="subcellular location">
    <subcellularLocation>
        <location evidence="1">Cytoplasm</location>
    </subcellularLocation>
</comment>
<name>A0A8J3QKJ0_9ACTN</name>
<evidence type="ECO:0000256" key="3">
    <source>
        <dbReference type="ARBA" id="ARBA00012584"/>
    </source>
</evidence>
<gene>
    <name evidence="13" type="ORF">Rhe02_94720</name>
</gene>
<reference evidence="13" key="1">
    <citation type="submission" date="2021-01" db="EMBL/GenBank/DDBJ databases">
        <title>Whole genome shotgun sequence of Rhizocola hellebori NBRC 109834.</title>
        <authorList>
            <person name="Komaki H."/>
            <person name="Tamura T."/>
        </authorList>
    </citation>
    <scope>NUCLEOTIDE SEQUENCE</scope>
    <source>
        <strain evidence="13">NBRC 109834</strain>
    </source>
</reference>
<keyword evidence="8" id="KW-0547">Nucleotide-binding</keyword>
<evidence type="ECO:0000313" key="13">
    <source>
        <dbReference type="EMBL" id="GIH11405.1"/>
    </source>
</evidence>
<dbReference type="EMBL" id="BONY01000132">
    <property type="protein sequence ID" value="GIH11405.1"/>
    <property type="molecule type" value="Genomic_DNA"/>
</dbReference>
<dbReference type="AlphaFoldDB" id="A0A8J3QKJ0"/>
<dbReference type="Pfam" id="PF01300">
    <property type="entry name" value="Sua5_yciO_yrdC"/>
    <property type="match status" value="1"/>
</dbReference>
<keyword evidence="6" id="KW-0819">tRNA processing</keyword>
<dbReference type="SUPFAM" id="SSF55821">
    <property type="entry name" value="YrdC/RibB"/>
    <property type="match status" value="1"/>
</dbReference>
<dbReference type="NCBIfam" id="TIGR00057">
    <property type="entry name" value="L-threonylcarbamoyladenylate synthase"/>
    <property type="match status" value="1"/>
</dbReference>
<keyword evidence="14" id="KW-1185">Reference proteome</keyword>
<dbReference type="InterPro" id="IPR017945">
    <property type="entry name" value="DHBP_synth_RibB-like_a/b_dom"/>
</dbReference>
<evidence type="ECO:0000256" key="10">
    <source>
        <dbReference type="ARBA" id="ARBA00029774"/>
    </source>
</evidence>
<dbReference type="PANTHER" id="PTHR17490">
    <property type="entry name" value="SUA5"/>
    <property type="match status" value="1"/>
</dbReference>
<organism evidence="13 14">
    <name type="scientific">Rhizocola hellebori</name>
    <dbReference type="NCBI Taxonomy" id="1392758"/>
    <lineage>
        <taxon>Bacteria</taxon>
        <taxon>Bacillati</taxon>
        <taxon>Actinomycetota</taxon>
        <taxon>Actinomycetes</taxon>
        <taxon>Micromonosporales</taxon>
        <taxon>Micromonosporaceae</taxon>
        <taxon>Rhizocola</taxon>
    </lineage>
</organism>
<keyword evidence="9" id="KW-0067">ATP-binding</keyword>
<dbReference type="GO" id="GO:0005524">
    <property type="term" value="F:ATP binding"/>
    <property type="evidence" value="ECO:0007669"/>
    <property type="project" value="UniProtKB-KW"/>
</dbReference>
<feature type="domain" description="YrdC-like" evidence="12">
    <location>
        <begin position="19"/>
        <end position="204"/>
    </location>
</feature>
<evidence type="ECO:0000256" key="7">
    <source>
        <dbReference type="ARBA" id="ARBA00022695"/>
    </source>
</evidence>
<keyword evidence="4" id="KW-0963">Cytoplasm</keyword>
<dbReference type="Proteomes" id="UP000612899">
    <property type="component" value="Unassembled WGS sequence"/>
</dbReference>
<dbReference type="EC" id="2.7.7.87" evidence="3"/>
<keyword evidence="5" id="KW-0808">Transferase</keyword>
<evidence type="ECO:0000256" key="8">
    <source>
        <dbReference type="ARBA" id="ARBA00022741"/>
    </source>
</evidence>